<dbReference type="Pfam" id="PF21962">
    <property type="entry name" value="DUF6924"/>
    <property type="match status" value="1"/>
</dbReference>
<dbReference type="InterPro" id="IPR001480">
    <property type="entry name" value="Bulb-type_lectin_dom"/>
</dbReference>
<evidence type="ECO:0000256" key="1">
    <source>
        <dbReference type="SAM" id="MobiDB-lite"/>
    </source>
</evidence>
<evidence type="ECO:0000313" key="3">
    <source>
        <dbReference type="EMBL" id="GAA3611693.1"/>
    </source>
</evidence>
<sequence length="486" mass="51998">MTRRSELRPGQFLNRSALTSPSGRFVLRNARYGGGTELTDEATGTTLWTVPGDNVYGQSTLVFGLDGDLMVRNHHRDRGWSAGTAGRGAVLLRLTDAGDVVLLDSDGATVWSSGTAPSYDPFPPYEPPAPREEGPAPDRQHRLAALFDSLAPEHGYTVAVVRDVSPDRALGRWGLAGEEQVTTTWQELQARRGDRIPVAAVALGPHTLLMAGAPGLPGDPLSTGTTAVRESRRPGCGGSEEWSMHVDGATVSHLREERPRRRIGMNRPELLRAAGEADVEPHLKGNVDWIASCAGLEFVGLVAGVTPTADDVNGPVLGGLVPASLAESPEPEVVVAPPGRPPLPAQEFVLVRTDYSDDEAWAALFHAASSQGDLFEDSETVPVDDPGWAGATPDEVLAAVPNRDEIAIVFIADHEALTGEDYPVLVVNPDLPEASEDYEPVEGVSRTLRATADELYSIFANLSLANADWEDYLPDPDAADQVYRGY</sequence>
<evidence type="ECO:0000313" key="4">
    <source>
        <dbReference type="Proteomes" id="UP001501074"/>
    </source>
</evidence>
<feature type="region of interest" description="Disordered" evidence="1">
    <location>
        <begin position="214"/>
        <end position="243"/>
    </location>
</feature>
<dbReference type="Proteomes" id="UP001501074">
    <property type="component" value="Unassembled WGS sequence"/>
</dbReference>
<gene>
    <name evidence="3" type="ORF">GCM10022223_29760</name>
</gene>
<dbReference type="SUPFAM" id="SSF51110">
    <property type="entry name" value="alpha-D-mannose-specific plant lectins"/>
    <property type="match status" value="1"/>
</dbReference>
<reference evidence="4" key="1">
    <citation type="journal article" date="2019" name="Int. J. Syst. Evol. Microbiol.">
        <title>The Global Catalogue of Microorganisms (GCM) 10K type strain sequencing project: providing services to taxonomists for standard genome sequencing and annotation.</title>
        <authorList>
            <consortium name="The Broad Institute Genomics Platform"/>
            <consortium name="The Broad Institute Genome Sequencing Center for Infectious Disease"/>
            <person name="Wu L."/>
            <person name="Ma J."/>
        </authorList>
    </citation>
    <scope>NUCLEOTIDE SEQUENCE [LARGE SCALE GENOMIC DNA]</scope>
    <source>
        <strain evidence="4">JCM 16902</strain>
    </source>
</reference>
<dbReference type="Gene3D" id="2.90.10.10">
    <property type="entry name" value="Bulb-type lectin domain"/>
    <property type="match status" value="1"/>
</dbReference>
<organism evidence="3 4">
    <name type="scientific">Kineosporia mesophila</name>
    <dbReference type="NCBI Taxonomy" id="566012"/>
    <lineage>
        <taxon>Bacteria</taxon>
        <taxon>Bacillati</taxon>
        <taxon>Actinomycetota</taxon>
        <taxon>Actinomycetes</taxon>
        <taxon>Kineosporiales</taxon>
        <taxon>Kineosporiaceae</taxon>
        <taxon>Kineosporia</taxon>
    </lineage>
</organism>
<evidence type="ECO:0000259" key="2">
    <source>
        <dbReference type="PROSITE" id="PS50927"/>
    </source>
</evidence>
<dbReference type="RefSeq" id="WP_231482161.1">
    <property type="nucleotide sequence ID" value="NZ_BAAAZO010000004.1"/>
</dbReference>
<proteinExistence type="predicted"/>
<comment type="caution">
    <text evidence="3">The sequence shown here is derived from an EMBL/GenBank/DDBJ whole genome shotgun (WGS) entry which is preliminary data.</text>
</comment>
<dbReference type="InterPro" id="IPR053832">
    <property type="entry name" value="DUF6924"/>
</dbReference>
<dbReference type="PROSITE" id="PS50927">
    <property type="entry name" value="BULB_LECTIN"/>
    <property type="match status" value="1"/>
</dbReference>
<protein>
    <recommendedName>
        <fullName evidence="2">Bulb-type lectin domain-containing protein</fullName>
    </recommendedName>
</protein>
<keyword evidence="4" id="KW-1185">Reference proteome</keyword>
<feature type="region of interest" description="Disordered" evidence="1">
    <location>
        <begin position="113"/>
        <end position="137"/>
    </location>
</feature>
<dbReference type="SMART" id="SM00108">
    <property type="entry name" value="B_lectin"/>
    <property type="match status" value="1"/>
</dbReference>
<dbReference type="EMBL" id="BAAAZO010000004">
    <property type="protein sequence ID" value="GAA3611693.1"/>
    <property type="molecule type" value="Genomic_DNA"/>
</dbReference>
<name>A0ABP6ZLK9_9ACTN</name>
<accession>A0ABP6ZLK9</accession>
<feature type="domain" description="Bulb-type lectin" evidence="2">
    <location>
        <begin position="1"/>
        <end position="115"/>
    </location>
</feature>
<dbReference type="InterPro" id="IPR036426">
    <property type="entry name" value="Bulb-type_lectin_dom_sf"/>
</dbReference>